<proteinExistence type="predicted"/>
<evidence type="ECO:0000313" key="3">
    <source>
        <dbReference type="Proteomes" id="UP001589858"/>
    </source>
</evidence>
<dbReference type="EMBL" id="JBHLTM010000008">
    <property type="protein sequence ID" value="MFC0683209.1"/>
    <property type="molecule type" value="Genomic_DNA"/>
</dbReference>
<accession>A0ABV6S1T5</accession>
<name>A0ABV6S1T5_9SPHN</name>
<comment type="caution">
    <text evidence="2">The sequence shown here is derived from an EMBL/GenBank/DDBJ whole genome shotgun (WGS) entry which is preliminary data.</text>
</comment>
<evidence type="ECO:0000313" key="2">
    <source>
        <dbReference type="EMBL" id="MFC0683209.1"/>
    </source>
</evidence>
<dbReference type="PANTHER" id="PTHR36180:SF2">
    <property type="entry name" value="BRO FAMILY PROTEIN"/>
    <property type="match status" value="1"/>
</dbReference>
<reference evidence="2 3" key="1">
    <citation type="submission" date="2024-09" db="EMBL/GenBank/DDBJ databases">
        <authorList>
            <person name="Sun Q."/>
            <person name="Mori K."/>
        </authorList>
    </citation>
    <scope>NUCLEOTIDE SEQUENCE [LARGE SCALE GENOMIC DNA]</scope>
    <source>
        <strain evidence="2 3">CICC 11035S</strain>
    </source>
</reference>
<dbReference type="InterPro" id="IPR003497">
    <property type="entry name" value="BRO_N_domain"/>
</dbReference>
<dbReference type="PROSITE" id="PS51750">
    <property type="entry name" value="BRO_N"/>
    <property type="match status" value="1"/>
</dbReference>
<dbReference type="PANTHER" id="PTHR36180">
    <property type="entry name" value="DNA-BINDING PROTEIN-RELATED-RELATED"/>
    <property type="match status" value="1"/>
</dbReference>
<dbReference type="Pfam" id="PF02498">
    <property type="entry name" value="Bro-N"/>
    <property type="match status" value="1"/>
</dbReference>
<sequence>MNDLHSFDFDNTPVRAMLVGQTPWFAANDLCAVLDIRNSRDAISKLDEDEKGVHVFDTPGGSQTLNMVNESGMFSLVFKSRKPEAKRFRRWVTGEVLPALRRNGHYALPIANDEPTVEEFDSARLSASIATVREARRLFGPQSARVIWTRLGLPAPLALSAPNVPVDPMAREIETYLRTVEATTIDEAGLALGLGAIDAGMRLRIGALLRLFGWLPRKVRRGHQTVNLFAPSIVEA</sequence>
<evidence type="ECO:0000259" key="1">
    <source>
        <dbReference type="PROSITE" id="PS51750"/>
    </source>
</evidence>
<dbReference type="RefSeq" id="WP_267220617.1">
    <property type="nucleotide sequence ID" value="NZ_JAPCWC010000007.1"/>
</dbReference>
<organism evidence="2 3">
    <name type="scientific">Novosphingobium clariflavum</name>
    <dbReference type="NCBI Taxonomy" id="2029884"/>
    <lineage>
        <taxon>Bacteria</taxon>
        <taxon>Pseudomonadati</taxon>
        <taxon>Pseudomonadota</taxon>
        <taxon>Alphaproteobacteria</taxon>
        <taxon>Sphingomonadales</taxon>
        <taxon>Sphingomonadaceae</taxon>
        <taxon>Novosphingobium</taxon>
    </lineage>
</organism>
<protein>
    <submittedName>
        <fullName evidence="2">BRO family protein</fullName>
    </submittedName>
</protein>
<feature type="domain" description="Bro-N" evidence="1">
    <location>
        <begin position="1"/>
        <end position="104"/>
    </location>
</feature>
<keyword evidence="3" id="KW-1185">Reference proteome</keyword>
<gene>
    <name evidence="2" type="ORF">ACFFF8_01240</name>
</gene>
<dbReference type="Proteomes" id="UP001589858">
    <property type="component" value="Unassembled WGS sequence"/>
</dbReference>
<dbReference type="SMART" id="SM01040">
    <property type="entry name" value="Bro-N"/>
    <property type="match status" value="1"/>
</dbReference>